<dbReference type="Gene3D" id="3.30.160.60">
    <property type="entry name" value="Classic Zinc Finger"/>
    <property type="match status" value="1"/>
</dbReference>
<dbReference type="PROSITE" id="PS50119">
    <property type="entry name" value="ZF_BBOX"/>
    <property type="match status" value="1"/>
</dbReference>
<evidence type="ECO:0000313" key="3">
    <source>
        <dbReference type="EMBL" id="CAL4116032.1"/>
    </source>
</evidence>
<keyword evidence="1" id="KW-0862">Zinc</keyword>
<gene>
    <name evidence="3" type="ORF">MNOR_LOCUS20890</name>
</gene>
<dbReference type="InterPro" id="IPR047153">
    <property type="entry name" value="TRIM45/56/19-like"/>
</dbReference>
<dbReference type="InterPro" id="IPR000315">
    <property type="entry name" value="Znf_B-box"/>
</dbReference>
<dbReference type="SUPFAM" id="SSF57845">
    <property type="entry name" value="B-box zinc-binding domain"/>
    <property type="match status" value="1"/>
</dbReference>
<keyword evidence="1" id="KW-0863">Zinc-finger</keyword>
<protein>
    <recommendedName>
        <fullName evidence="2">B box-type domain-containing protein</fullName>
    </recommendedName>
</protein>
<dbReference type="PANTHER" id="PTHR25462:SF296">
    <property type="entry name" value="MEIOTIC P26, ISOFORM F"/>
    <property type="match status" value="1"/>
</dbReference>
<dbReference type="Pfam" id="PF00643">
    <property type="entry name" value="zf-B_box"/>
    <property type="match status" value="1"/>
</dbReference>
<name>A0AAV2R9N7_MEGNR</name>
<accession>A0AAV2R9N7</accession>
<evidence type="ECO:0000259" key="2">
    <source>
        <dbReference type="PROSITE" id="PS50119"/>
    </source>
</evidence>
<keyword evidence="1" id="KW-0479">Metal-binding</keyword>
<feature type="domain" description="B box-type" evidence="2">
    <location>
        <begin position="52"/>
        <end position="95"/>
    </location>
</feature>
<dbReference type="PANTHER" id="PTHR25462">
    <property type="entry name" value="BONUS, ISOFORM C-RELATED"/>
    <property type="match status" value="1"/>
</dbReference>
<dbReference type="Proteomes" id="UP001497623">
    <property type="component" value="Unassembled WGS sequence"/>
</dbReference>
<comment type="caution">
    <text evidence="3">The sequence shown here is derived from an EMBL/GenBank/DDBJ whole genome shotgun (WGS) entry which is preliminary data.</text>
</comment>
<dbReference type="EMBL" id="CAXKWB010016414">
    <property type="protein sequence ID" value="CAL4116032.1"/>
    <property type="molecule type" value="Genomic_DNA"/>
</dbReference>
<dbReference type="CDD" id="cd19776">
    <property type="entry name" value="Bbox2_TRIM25_C-IV"/>
    <property type="match status" value="1"/>
</dbReference>
<organism evidence="3 4">
    <name type="scientific">Meganyctiphanes norvegica</name>
    <name type="common">Northern krill</name>
    <name type="synonym">Thysanopoda norvegica</name>
    <dbReference type="NCBI Taxonomy" id="48144"/>
    <lineage>
        <taxon>Eukaryota</taxon>
        <taxon>Metazoa</taxon>
        <taxon>Ecdysozoa</taxon>
        <taxon>Arthropoda</taxon>
        <taxon>Crustacea</taxon>
        <taxon>Multicrustacea</taxon>
        <taxon>Malacostraca</taxon>
        <taxon>Eumalacostraca</taxon>
        <taxon>Eucarida</taxon>
        <taxon>Euphausiacea</taxon>
        <taxon>Euphausiidae</taxon>
        <taxon>Meganyctiphanes</taxon>
    </lineage>
</organism>
<evidence type="ECO:0000313" key="4">
    <source>
        <dbReference type="Proteomes" id="UP001497623"/>
    </source>
</evidence>
<dbReference type="GO" id="GO:0008270">
    <property type="term" value="F:zinc ion binding"/>
    <property type="evidence" value="ECO:0007669"/>
    <property type="project" value="UniProtKB-KW"/>
</dbReference>
<proteinExistence type="predicted"/>
<reference evidence="3 4" key="1">
    <citation type="submission" date="2024-05" db="EMBL/GenBank/DDBJ databases">
        <authorList>
            <person name="Wallberg A."/>
        </authorList>
    </citation>
    <scope>NUCLEOTIDE SEQUENCE [LARGE SCALE GENOMIC DNA]</scope>
</reference>
<keyword evidence="4" id="KW-1185">Reference proteome</keyword>
<sequence length="244" mass="27961">MCATCREPHNANNVADLPMNVFADRLIRNIPKPLTVGERSSKSIDEDEEDDYSLGLCSTHNKSVLYFFCKSHSLKICRECTVLEHQPNRCDVVSLKKEIEKKKECNIQQASSTATAINETVSALGEIVKEKNNIILNQENKILQWKKDIEDAINTISKEKIVTQKAEREISEGKIRTQHIESARQNLQKAKTKITISSSNKDIETVATNITTWIQDVQKQFDLPHKKDYKQQNTTLWANFFVPW</sequence>
<dbReference type="AlphaFoldDB" id="A0AAV2R9N7"/>
<evidence type="ECO:0000256" key="1">
    <source>
        <dbReference type="PROSITE-ProRule" id="PRU00024"/>
    </source>
</evidence>